<proteinExistence type="predicted"/>
<sequence>MGQRPALGECLAAFSGAFPVAFLEPELNKFNNYSIYITKGSQDRTALDLPSQVGEMCPVIPSLEKSLEEIMDLAESGLHYTQMPHVMEVVLPMLCSYMSHWWEHGPENNPPETADSCCTHLTSDHMNSLLGNILKIIYNNLGIDEGAWMKRLAVFSQPIIGKAKGGLLKSHFLPLMEKLRKKAATVLMDEEQMKAEGRGEMSEAELLILDEFTILIRDLYAFYPLLIRFVDYNRAKWLKESNPEAEELFRMVAEVFIFWSKSHNFKREEQNFVVQNEINNMSFLITDTKSKMSKGAVSDQERKKMKRKGDRYSMQTSLIVAALKRLLPVGLNICAPGDQELIALAKIRFSQKDTEDEVREIIRNNLHLQGKLEDPAIRWQMALYKDLPNRSEDTSDPEKTVERVLDIAHVLFYLDQVEHPQRSKKAVWHKLLSKQRKRAVVACFRMAPLYNLPRHRAVNLFLQGYEKSWIETEEHYFEDKLIEDLARPGGEEPPEEDEGAKRIDPLHQLIQLFSRTALTEKCKLEEDILYMAYADIMAKSCHDEEDEDGEEVKSFEEKEMEKQKLLYQQARLHDRGAAEMVLQTISASKGEMGPMVASTLKLGIAVLNGGNSTVQQKMLDYLKDKKDVGFFQSLAGLMQSCSVLDLNAFERQNKAEGLGMVTEEGSGTY</sequence>
<gene>
    <name evidence="2" type="primary">LOC106592449</name>
</gene>
<dbReference type="PANTHER" id="PTHR46399">
    <property type="entry name" value="B30.2/SPRY DOMAIN-CONTAINING PROTEIN"/>
    <property type="match status" value="1"/>
</dbReference>
<name>A0ABM3DCJ1_SALSA</name>
<evidence type="ECO:0000313" key="1">
    <source>
        <dbReference type="Proteomes" id="UP001652741"/>
    </source>
</evidence>
<dbReference type="Proteomes" id="UP001652741">
    <property type="component" value="Chromosome ssa18"/>
</dbReference>
<dbReference type="InterPro" id="IPR015925">
    <property type="entry name" value="Ryanodine_IP3_receptor"/>
</dbReference>
<organism evidence="1 2">
    <name type="scientific">Salmo salar</name>
    <name type="common">Atlantic salmon</name>
    <dbReference type="NCBI Taxonomy" id="8030"/>
    <lineage>
        <taxon>Eukaryota</taxon>
        <taxon>Metazoa</taxon>
        <taxon>Chordata</taxon>
        <taxon>Craniata</taxon>
        <taxon>Vertebrata</taxon>
        <taxon>Euteleostomi</taxon>
        <taxon>Actinopterygii</taxon>
        <taxon>Neopterygii</taxon>
        <taxon>Teleostei</taxon>
        <taxon>Protacanthopterygii</taxon>
        <taxon>Salmoniformes</taxon>
        <taxon>Salmonidae</taxon>
        <taxon>Salmoninae</taxon>
        <taxon>Salmo</taxon>
    </lineage>
</organism>
<keyword evidence="1" id="KW-1185">Reference proteome</keyword>
<dbReference type="RefSeq" id="XP_045556528.1">
    <property type="nucleotide sequence ID" value="XM_045700572.1"/>
</dbReference>
<accession>A0ABM3DCJ1</accession>
<dbReference type="PANTHER" id="PTHR46399:SF7">
    <property type="entry name" value="RYANODINE RECEPTOR 2"/>
    <property type="match status" value="1"/>
</dbReference>
<reference evidence="2" key="1">
    <citation type="submission" date="2025-08" db="UniProtKB">
        <authorList>
            <consortium name="RefSeq"/>
        </authorList>
    </citation>
    <scope>IDENTIFICATION</scope>
</reference>
<dbReference type="GeneID" id="106592449"/>
<evidence type="ECO:0000313" key="2">
    <source>
        <dbReference type="RefSeq" id="XP_045556528.1"/>
    </source>
</evidence>
<protein>
    <submittedName>
        <fullName evidence="2">Ryanodine receptor 2-like</fullName>
    </submittedName>
</protein>